<dbReference type="EMBL" id="AP027151">
    <property type="protein sequence ID" value="BDV42229.1"/>
    <property type="molecule type" value="Genomic_DNA"/>
</dbReference>
<dbReference type="SUPFAM" id="SSF53850">
    <property type="entry name" value="Periplasmic binding protein-like II"/>
    <property type="match status" value="1"/>
</dbReference>
<dbReference type="InterPro" id="IPR036390">
    <property type="entry name" value="WH_DNA-bd_sf"/>
</dbReference>
<evidence type="ECO:0000313" key="6">
    <source>
        <dbReference type="EMBL" id="BDV42229.1"/>
    </source>
</evidence>
<evidence type="ECO:0000256" key="3">
    <source>
        <dbReference type="ARBA" id="ARBA00023125"/>
    </source>
</evidence>
<evidence type="ECO:0000256" key="4">
    <source>
        <dbReference type="ARBA" id="ARBA00023163"/>
    </source>
</evidence>
<dbReference type="CDD" id="cd08414">
    <property type="entry name" value="PBP2_LTTR_aromatics_like"/>
    <property type="match status" value="1"/>
</dbReference>
<organism evidence="6 7">
    <name type="scientific">Geotalea uraniireducens</name>
    <dbReference type="NCBI Taxonomy" id="351604"/>
    <lineage>
        <taxon>Bacteria</taxon>
        <taxon>Pseudomonadati</taxon>
        <taxon>Thermodesulfobacteriota</taxon>
        <taxon>Desulfuromonadia</taxon>
        <taxon>Geobacterales</taxon>
        <taxon>Geobacteraceae</taxon>
        <taxon>Geotalea</taxon>
    </lineage>
</organism>
<evidence type="ECO:0000256" key="2">
    <source>
        <dbReference type="ARBA" id="ARBA00023015"/>
    </source>
</evidence>
<keyword evidence="7" id="KW-1185">Reference proteome</keyword>
<dbReference type="PANTHER" id="PTHR30346:SF0">
    <property type="entry name" value="HCA OPERON TRANSCRIPTIONAL ACTIVATOR HCAR"/>
    <property type="match status" value="1"/>
</dbReference>
<keyword evidence="3" id="KW-0238">DNA-binding</keyword>
<proteinExistence type="inferred from homology"/>
<evidence type="ECO:0000256" key="1">
    <source>
        <dbReference type="ARBA" id="ARBA00009437"/>
    </source>
</evidence>
<dbReference type="Pfam" id="PF00126">
    <property type="entry name" value="HTH_1"/>
    <property type="match status" value="1"/>
</dbReference>
<dbReference type="InterPro" id="IPR036388">
    <property type="entry name" value="WH-like_DNA-bd_sf"/>
</dbReference>
<dbReference type="Pfam" id="PF03466">
    <property type="entry name" value="LysR_substrate"/>
    <property type="match status" value="1"/>
</dbReference>
<reference evidence="6 7" key="1">
    <citation type="submission" date="2022-12" db="EMBL/GenBank/DDBJ databases">
        <title>Polyphasic characterization of Geotalea uranireducens NIT-SL11 newly isolated from a complex of sewage sludge and microbially reduced graphene oxide.</title>
        <authorList>
            <person name="Xie L."/>
            <person name="Yoshida N."/>
            <person name="Meng L."/>
        </authorList>
    </citation>
    <scope>NUCLEOTIDE SEQUENCE [LARGE SCALE GENOMIC DNA]</scope>
    <source>
        <strain evidence="6 7">NIT-SL11</strain>
    </source>
</reference>
<dbReference type="RefSeq" id="WP_282002550.1">
    <property type="nucleotide sequence ID" value="NZ_AP027151.1"/>
</dbReference>
<dbReference type="Proteomes" id="UP001317705">
    <property type="component" value="Chromosome"/>
</dbReference>
<dbReference type="PRINTS" id="PR00039">
    <property type="entry name" value="HTHLYSR"/>
</dbReference>
<dbReference type="Gene3D" id="1.10.10.10">
    <property type="entry name" value="Winged helix-like DNA-binding domain superfamily/Winged helix DNA-binding domain"/>
    <property type="match status" value="1"/>
</dbReference>
<dbReference type="Gene3D" id="3.40.190.10">
    <property type="entry name" value="Periplasmic binding protein-like II"/>
    <property type="match status" value="2"/>
</dbReference>
<sequence>MELRHIRYFVAAAKHRNFSKAAHVLNLSQPAVSRLIRELECELGTALFIRQRSGLDLTPAGETFFRHALDILTACDEAVKAAQEASPLPGKLSIGFITTALGSFLGDALTRFTHEQPEIELVIHEMPPGDQIVALRNRQIDVAFIGNPCNDLHSEIRMLAVKELTLEAAVSGQHRLAGRKAIQLRELAAEKFIGYDEEKFPGRNQAIVKACVAAGFQPALTGQARSLLEVLGMIGADAGVCLMPSDVMNLPHPNVVFLRLDDILEPISLAAAWLRDNKNPAIGSLLAYLKN</sequence>
<comment type="similarity">
    <text evidence="1">Belongs to the LysR transcriptional regulatory family.</text>
</comment>
<dbReference type="PANTHER" id="PTHR30346">
    <property type="entry name" value="TRANSCRIPTIONAL DUAL REGULATOR HCAR-RELATED"/>
    <property type="match status" value="1"/>
</dbReference>
<dbReference type="PROSITE" id="PS50931">
    <property type="entry name" value="HTH_LYSR"/>
    <property type="match status" value="1"/>
</dbReference>
<dbReference type="InterPro" id="IPR005119">
    <property type="entry name" value="LysR_subst-bd"/>
</dbReference>
<accession>A0ABN6VPJ4</accession>
<gene>
    <name evidence="6" type="ORF">GURASL_11520</name>
</gene>
<evidence type="ECO:0000259" key="5">
    <source>
        <dbReference type="PROSITE" id="PS50931"/>
    </source>
</evidence>
<evidence type="ECO:0000313" key="7">
    <source>
        <dbReference type="Proteomes" id="UP001317705"/>
    </source>
</evidence>
<feature type="domain" description="HTH lysR-type" evidence="5">
    <location>
        <begin position="1"/>
        <end position="58"/>
    </location>
</feature>
<keyword evidence="2" id="KW-0805">Transcription regulation</keyword>
<keyword evidence="4" id="KW-0804">Transcription</keyword>
<dbReference type="SUPFAM" id="SSF46785">
    <property type="entry name" value="Winged helix' DNA-binding domain"/>
    <property type="match status" value="1"/>
</dbReference>
<name>A0ABN6VPJ4_9BACT</name>
<protein>
    <submittedName>
        <fullName evidence="6">LysR family transcriptional regulator</fullName>
    </submittedName>
</protein>
<dbReference type="InterPro" id="IPR000847">
    <property type="entry name" value="LysR_HTH_N"/>
</dbReference>